<dbReference type="RefSeq" id="XP_019614001.1">
    <property type="nucleotide sequence ID" value="XM_019758442.1"/>
</dbReference>
<dbReference type="Pfam" id="PF00059">
    <property type="entry name" value="Lectin_C"/>
    <property type="match status" value="1"/>
</dbReference>
<sequence>MDDVNNLGDHLNHPFPKLACPSGYTYHQTNRLCYKAYGLERDYSGARATCSSDGGTLAMPRDAVTNTILINLKNSVDNSAHFFFGLTDIRQEGRWVWEDGAALGGFRPWDQGEPDNRKGNQDCGEYISAKKKDTAARNKWNDGSCFERRKFICQVAPT</sequence>
<dbReference type="Gene3D" id="3.10.100.10">
    <property type="entry name" value="Mannose-Binding Protein A, subunit A"/>
    <property type="match status" value="1"/>
</dbReference>
<name>A0A6P4YAZ9_BRABE</name>
<dbReference type="InterPro" id="IPR016186">
    <property type="entry name" value="C-type_lectin-like/link_sf"/>
</dbReference>
<gene>
    <name evidence="3" type="primary">LOC109461962</name>
</gene>
<protein>
    <submittedName>
        <fullName evidence="3">Collectin-10-like</fullName>
    </submittedName>
</protein>
<evidence type="ECO:0000313" key="2">
    <source>
        <dbReference type="Proteomes" id="UP000515135"/>
    </source>
</evidence>
<dbReference type="Proteomes" id="UP000515135">
    <property type="component" value="Unplaced"/>
</dbReference>
<evidence type="ECO:0000313" key="3">
    <source>
        <dbReference type="RefSeq" id="XP_019614001.1"/>
    </source>
</evidence>
<feature type="domain" description="C-type lectin" evidence="1">
    <location>
        <begin position="29"/>
        <end position="154"/>
    </location>
</feature>
<dbReference type="PANTHER" id="PTHR22801">
    <property type="entry name" value="LITHOSTATHINE"/>
    <property type="match status" value="1"/>
</dbReference>
<dbReference type="PROSITE" id="PS50041">
    <property type="entry name" value="C_TYPE_LECTIN_2"/>
    <property type="match status" value="1"/>
</dbReference>
<dbReference type="OrthoDB" id="10255512at2759"/>
<dbReference type="PANTHER" id="PTHR22801:SF63">
    <property type="entry name" value="C-TYPE LECTIN DOMAIN-CONTAINING PROTEIN"/>
    <property type="match status" value="1"/>
</dbReference>
<evidence type="ECO:0000259" key="1">
    <source>
        <dbReference type="PROSITE" id="PS50041"/>
    </source>
</evidence>
<organism evidence="2 3">
    <name type="scientific">Branchiostoma belcheri</name>
    <name type="common">Amphioxus</name>
    <dbReference type="NCBI Taxonomy" id="7741"/>
    <lineage>
        <taxon>Eukaryota</taxon>
        <taxon>Metazoa</taxon>
        <taxon>Chordata</taxon>
        <taxon>Cephalochordata</taxon>
        <taxon>Leptocardii</taxon>
        <taxon>Amphioxiformes</taxon>
        <taxon>Branchiostomatidae</taxon>
        <taxon>Branchiostoma</taxon>
    </lineage>
</organism>
<proteinExistence type="predicted"/>
<dbReference type="InterPro" id="IPR016187">
    <property type="entry name" value="CTDL_fold"/>
</dbReference>
<dbReference type="SUPFAM" id="SSF56436">
    <property type="entry name" value="C-type lectin-like"/>
    <property type="match status" value="1"/>
</dbReference>
<dbReference type="KEGG" id="bbel:109461962"/>
<dbReference type="GeneID" id="109461962"/>
<accession>A0A6P4YAZ9</accession>
<dbReference type="AlphaFoldDB" id="A0A6P4YAZ9"/>
<keyword evidence="2" id="KW-1185">Reference proteome</keyword>
<dbReference type="SMART" id="SM00034">
    <property type="entry name" value="CLECT"/>
    <property type="match status" value="1"/>
</dbReference>
<reference evidence="3" key="1">
    <citation type="submission" date="2025-08" db="UniProtKB">
        <authorList>
            <consortium name="RefSeq"/>
        </authorList>
    </citation>
    <scope>IDENTIFICATION</scope>
    <source>
        <tissue evidence="3">Gonad</tissue>
    </source>
</reference>
<dbReference type="InterPro" id="IPR001304">
    <property type="entry name" value="C-type_lectin-like"/>
</dbReference>
<dbReference type="InterPro" id="IPR050801">
    <property type="entry name" value="Ca-Dep_Lectins_ImmuneDev"/>
</dbReference>